<dbReference type="AlphaFoldDB" id="A0A0L0F5U4"/>
<evidence type="ECO:0000313" key="1">
    <source>
        <dbReference type="EMBL" id="KNC72077.1"/>
    </source>
</evidence>
<name>A0A0L0F5U4_9EUKA</name>
<keyword evidence="2" id="KW-1185">Reference proteome</keyword>
<accession>A0A0L0F5U4</accession>
<feature type="non-terminal residue" evidence="1">
    <location>
        <position position="277"/>
    </location>
</feature>
<dbReference type="GeneID" id="25915877"/>
<gene>
    <name evidence="1" type="ORF">SARC_15373</name>
</gene>
<dbReference type="Proteomes" id="UP000054560">
    <property type="component" value="Unassembled WGS sequence"/>
</dbReference>
<organism evidence="1 2">
    <name type="scientific">Sphaeroforma arctica JP610</name>
    <dbReference type="NCBI Taxonomy" id="667725"/>
    <lineage>
        <taxon>Eukaryota</taxon>
        <taxon>Ichthyosporea</taxon>
        <taxon>Ichthyophonida</taxon>
        <taxon>Sphaeroforma</taxon>
    </lineage>
</organism>
<dbReference type="RefSeq" id="XP_014145979.1">
    <property type="nucleotide sequence ID" value="XM_014290504.1"/>
</dbReference>
<proteinExistence type="predicted"/>
<evidence type="ECO:0000313" key="2">
    <source>
        <dbReference type="Proteomes" id="UP000054560"/>
    </source>
</evidence>
<sequence>MSGYKTVWRWPKRVRNAHTAGVTHATHIKNDEVHDNLEGAGVVRGDGGVEITAPVPRLALRNHTKDGDTVYVNGQYQKSWRWSKARSTAHTSENTAVPVEHVKTGVTSERLVTSLDDVDTSVASEGVDGIGPCVEPSGFVAETVPMYEGTASLSYIALNDGDMHVDTVTSASETTSHSVDDPEQVAEEYRLQTTAGSDILPTQGEPAHESGVTVVVTHTHTVGAKPQTATESNAVSSRRQIAHESESEIESLESVTQGTIWANPQATAGCAIVTSHQ</sequence>
<reference evidence="1 2" key="1">
    <citation type="submission" date="2011-02" db="EMBL/GenBank/DDBJ databases">
        <title>The Genome Sequence of Sphaeroforma arctica JP610.</title>
        <authorList>
            <consortium name="The Broad Institute Genome Sequencing Platform"/>
            <person name="Russ C."/>
            <person name="Cuomo C."/>
            <person name="Young S.K."/>
            <person name="Zeng Q."/>
            <person name="Gargeya S."/>
            <person name="Alvarado L."/>
            <person name="Berlin A."/>
            <person name="Chapman S.B."/>
            <person name="Chen Z."/>
            <person name="Freedman E."/>
            <person name="Gellesch M."/>
            <person name="Goldberg J."/>
            <person name="Griggs A."/>
            <person name="Gujja S."/>
            <person name="Heilman E."/>
            <person name="Heiman D."/>
            <person name="Howarth C."/>
            <person name="Mehta T."/>
            <person name="Neiman D."/>
            <person name="Pearson M."/>
            <person name="Roberts A."/>
            <person name="Saif S."/>
            <person name="Shea T."/>
            <person name="Shenoy N."/>
            <person name="Sisk P."/>
            <person name="Stolte C."/>
            <person name="Sykes S."/>
            <person name="White J."/>
            <person name="Yandava C."/>
            <person name="Burger G."/>
            <person name="Gray M.W."/>
            <person name="Holland P.W.H."/>
            <person name="King N."/>
            <person name="Lang F.B.F."/>
            <person name="Roger A.J."/>
            <person name="Ruiz-Trillo I."/>
            <person name="Haas B."/>
            <person name="Nusbaum C."/>
            <person name="Birren B."/>
        </authorList>
    </citation>
    <scope>NUCLEOTIDE SEQUENCE [LARGE SCALE GENOMIC DNA]</scope>
    <source>
        <strain evidence="1 2">JP610</strain>
    </source>
</reference>
<protein>
    <submittedName>
        <fullName evidence="1">Uncharacterized protein</fullName>
    </submittedName>
</protein>
<dbReference type="EMBL" id="KQ247613">
    <property type="protein sequence ID" value="KNC72077.1"/>
    <property type="molecule type" value="Genomic_DNA"/>
</dbReference>